<evidence type="ECO:0000256" key="4">
    <source>
        <dbReference type="ARBA" id="ARBA00022737"/>
    </source>
</evidence>
<dbReference type="GO" id="GO:0051539">
    <property type="term" value="F:4 iron, 4 sulfur cluster binding"/>
    <property type="evidence" value="ECO:0007669"/>
    <property type="project" value="UniProtKB-KW"/>
</dbReference>
<dbReference type="InterPro" id="IPR050954">
    <property type="entry name" value="ET_IronSulfur_Cluster-Binding"/>
</dbReference>
<keyword evidence="1" id="KW-0813">Transport</keyword>
<dbReference type="GO" id="GO:0046872">
    <property type="term" value="F:metal ion binding"/>
    <property type="evidence" value="ECO:0007669"/>
    <property type="project" value="UniProtKB-KW"/>
</dbReference>
<proteinExistence type="predicted"/>
<dbReference type="SUPFAM" id="SSF54862">
    <property type="entry name" value="4Fe-4S ferredoxins"/>
    <property type="match status" value="1"/>
</dbReference>
<evidence type="ECO:0000256" key="7">
    <source>
        <dbReference type="ARBA" id="ARBA00023014"/>
    </source>
</evidence>
<keyword evidence="4" id="KW-0677">Repeat</keyword>
<keyword evidence="2" id="KW-0004">4Fe-4S</keyword>
<dbReference type="EMBL" id="LOCK01000024">
    <property type="protein sequence ID" value="KTE91497.1"/>
    <property type="molecule type" value="Genomic_DNA"/>
</dbReference>
<evidence type="ECO:0000256" key="5">
    <source>
        <dbReference type="ARBA" id="ARBA00022982"/>
    </source>
</evidence>
<keyword evidence="6" id="KW-0408">Iron</keyword>
<name>A0A098B5U7_DESHA</name>
<dbReference type="PANTHER" id="PTHR43177">
    <property type="entry name" value="PROTEIN NRFC"/>
    <property type="match status" value="1"/>
</dbReference>
<dbReference type="PROSITE" id="PS51379">
    <property type="entry name" value="4FE4S_FER_2"/>
    <property type="match status" value="1"/>
</dbReference>
<evidence type="ECO:0000256" key="3">
    <source>
        <dbReference type="ARBA" id="ARBA00022723"/>
    </source>
</evidence>
<gene>
    <name evidence="10" type="ORF">AT727_22085</name>
    <name evidence="9" type="ORF">DPCES_3836</name>
</gene>
<dbReference type="EMBL" id="LK996017">
    <property type="protein sequence ID" value="CDX03722.1"/>
    <property type="molecule type" value="Genomic_DNA"/>
</dbReference>
<dbReference type="Proteomes" id="UP000054623">
    <property type="component" value="Unassembled WGS sequence"/>
</dbReference>
<evidence type="ECO:0000256" key="1">
    <source>
        <dbReference type="ARBA" id="ARBA00022448"/>
    </source>
</evidence>
<dbReference type="PATRIC" id="fig|49338.4.peg.4120"/>
<protein>
    <submittedName>
        <fullName evidence="9">4Fe-4S ferredoxin iron-sulfur binding domain-containing protein</fullName>
    </submittedName>
    <submittedName>
        <fullName evidence="10">Oxidoreductase</fullName>
    </submittedName>
</protein>
<evidence type="ECO:0000259" key="8">
    <source>
        <dbReference type="PROSITE" id="PS51379"/>
    </source>
</evidence>
<organism evidence="9">
    <name type="scientific">Desulfitobacterium hafniense</name>
    <name type="common">Desulfitobacterium frappieri</name>
    <dbReference type="NCBI Taxonomy" id="49338"/>
    <lineage>
        <taxon>Bacteria</taxon>
        <taxon>Bacillati</taxon>
        <taxon>Bacillota</taxon>
        <taxon>Clostridia</taxon>
        <taxon>Eubacteriales</taxon>
        <taxon>Desulfitobacteriaceae</taxon>
        <taxon>Desulfitobacterium</taxon>
    </lineage>
</organism>
<dbReference type="InterPro" id="IPR017896">
    <property type="entry name" value="4Fe4S_Fe-S-bd"/>
</dbReference>
<reference evidence="9" key="1">
    <citation type="submission" date="2014-07" db="EMBL/GenBank/DDBJ databases">
        <authorList>
            <person name="Hornung V.Bastian."/>
        </authorList>
    </citation>
    <scope>NUCLEOTIDE SEQUENCE</scope>
    <source>
        <strain evidence="9">PCE-S</strain>
    </source>
</reference>
<dbReference type="PANTHER" id="PTHR43177:SF5">
    <property type="entry name" value="ANAEROBIC DIMETHYL SULFOXIDE REDUCTASE CHAIN B-RELATED"/>
    <property type="match status" value="1"/>
</dbReference>
<evidence type="ECO:0000313" key="11">
    <source>
        <dbReference type="Proteomes" id="UP000054623"/>
    </source>
</evidence>
<dbReference type="Gene3D" id="3.30.70.20">
    <property type="match status" value="1"/>
</dbReference>
<reference evidence="10 11" key="2">
    <citation type="submission" date="2015-12" db="EMBL/GenBank/DDBJ databases">
        <title>Draft Genome Sequence of Desulfitobacterium hafniense Strain DH, a Sulfate-reducing Bacterium Isolated from Paddy Soils.</title>
        <authorList>
            <person name="Bao P."/>
            <person name="Zhang X."/>
            <person name="Li G."/>
        </authorList>
    </citation>
    <scope>NUCLEOTIDE SEQUENCE [LARGE SCALE GENOMIC DNA]</scope>
    <source>
        <strain evidence="10 11">DH</strain>
    </source>
</reference>
<keyword evidence="5" id="KW-0249">Electron transport</keyword>
<keyword evidence="7" id="KW-0411">Iron-sulfur</keyword>
<evidence type="ECO:0000313" key="9">
    <source>
        <dbReference type="EMBL" id="CDX03722.1"/>
    </source>
</evidence>
<feature type="domain" description="4Fe-4S ferredoxin-type" evidence="8">
    <location>
        <begin position="4"/>
        <end position="33"/>
    </location>
</feature>
<evidence type="ECO:0000256" key="6">
    <source>
        <dbReference type="ARBA" id="ARBA00023004"/>
    </source>
</evidence>
<accession>A0A098B5U7</accession>
<dbReference type="OrthoDB" id="1807944at2"/>
<keyword evidence="3" id="KW-0479">Metal-binding</keyword>
<evidence type="ECO:0000313" key="10">
    <source>
        <dbReference type="EMBL" id="KTE91497.1"/>
    </source>
</evidence>
<evidence type="ECO:0000256" key="2">
    <source>
        <dbReference type="ARBA" id="ARBA00022485"/>
    </source>
</evidence>
<dbReference type="RefSeq" id="WP_005809140.1">
    <property type="nucleotide sequence ID" value="NZ_CABKQQ010000019.1"/>
</dbReference>
<sequence>MAKYGLMIDYEYCTGCHSCEVACKNEKNLPVGKWGIKLTEVGPWKIDSEKWEWNYVPVPTNFCDVCEERIKDGKKPSCVLHCLGQAMEYGPVEELAKKMAEKGKKVVMFLP</sequence>
<dbReference type="AlphaFoldDB" id="A0A098B5U7"/>